<reference evidence="8" key="1">
    <citation type="submission" date="2020-04" db="EMBL/GenBank/DDBJ databases">
        <title>Deep metagenomics examines the oral microbiome during advanced dental caries in children, revealing novel taxa and co-occurrences with host molecules.</title>
        <authorList>
            <person name="Baker J.L."/>
            <person name="Morton J.T."/>
            <person name="Dinis M."/>
            <person name="Alvarez R."/>
            <person name="Tran N.C."/>
            <person name="Knight R."/>
            <person name="Edlund A."/>
        </authorList>
    </citation>
    <scope>NUCLEOTIDE SEQUENCE</scope>
    <source>
        <strain evidence="8">JCVI_23_bin.16</strain>
    </source>
</reference>
<feature type="transmembrane region" description="Helical" evidence="5">
    <location>
        <begin position="254"/>
        <end position="271"/>
    </location>
</feature>
<feature type="transmembrane region" description="Helical" evidence="5">
    <location>
        <begin position="42"/>
        <end position="60"/>
    </location>
</feature>
<dbReference type="InterPro" id="IPR007074">
    <property type="entry name" value="LicD/FKTN/FKRP_NTP_transf"/>
</dbReference>
<feature type="domain" description="LicD/FKTN/FKRP nucleotidyltransferase" evidence="7">
    <location>
        <begin position="484"/>
        <end position="700"/>
    </location>
</feature>
<evidence type="ECO:0000256" key="1">
    <source>
        <dbReference type="ARBA" id="ARBA00004141"/>
    </source>
</evidence>
<keyword evidence="4 5" id="KW-0472">Membrane</keyword>
<keyword evidence="2 5" id="KW-0812">Transmembrane</keyword>
<evidence type="ECO:0000256" key="3">
    <source>
        <dbReference type="ARBA" id="ARBA00022989"/>
    </source>
</evidence>
<dbReference type="Pfam" id="PF04932">
    <property type="entry name" value="Wzy_C"/>
    <property type="match status" value="1"/>
</dbReference>
<dbReference type="GO" id="GO:0009100">
    <property type="term" value="P:glycoprotein metabolic process"/>
    <property type="evidence" value="ECO:0007669"/>
    <property type="project" value="UniProtKB-ARBA"/>
</dbReference>
<name>A0A929MRD5_ABIDE</name>
<feature type="transmembrane region" description="Helical" evidence="5">
    <location>
        <begin position="435"/>
        <end position="454"/>
    </location>
</feature>
<keyword evidence="3 5" id="KW-1133">Transmembrane helix</keyword>
<dbReference type="PANTHER" id="PTHR37422:SF13">
    <property type="entry name" value="LIPOPOLYSACCHARIDE BIOSYNTHESIS PROTEIN PA4999-RELATED"/>
    <property type="match status" value="1"/>
</dbReference>
<dbReference type="PANTHER" id="PTHR37422">
    <property type="entry name" value="TEICHURONIC ACID BIOSYNTHESIS PROTEIN TUAE"/>
    <property type="match status" value="1"/>
</dbReference>
<evidence type="ECO:0000259" key="7">
    <source>
        <dbReference type="Pfam" id="PF04991"/>
    </source>
</evidence>
<feature type="transmembrane region" description="Helical" evidence="5">
    <location>
        <begin position="174"/>
        <end position="196"/>
    </location>
</feature>
<dbReference type="Pfam" id="PF04991">
    <property type="entry name" value="LicD"/>
    <property type="match status" value="1"/>
</dbReference>
<accession>A0A929MRD5</accession>
<organism evidence="8 9">
    <name type="scientific">Abiotrophia defectiva</name>
    <name type="common">Streptococcus defectivus</name>
    <dbReference type="NCBI Taxonomy" id="46125"/>
    <lineage>
        <taxon>Bacteria</taxon>
        <taxon>Bacillati</taxon>
        <taxon>Bacillota</taxon>
        <taxon>Bacilli</taxon>
        <taxon>Lactobacillales</taxon>
        <taxon>Aerococcaceae</taxon>
        <taxon>Abiotrophia</taxon>
    </lineage>
</organism>
<evidence type="ECO:0000259" key="6">
    <source>
        <dbReference type="Pfam" id="PF04932"/>
    </source>
</evidence>
<feature type="domain" description="O-antigen ligase-related" evidence="6">
    <location>
        <begin position="214"/>
        <end position="383"/>
    </location>
</feature>
<dbReference type="GO" id="GO:0016020">
    <property type="term" value="C:membrane"/>
    <property type="evidence" value="ECO:0007669"/>
    <property type="project" value="UniProtKB-SubCell"/>
</dbReference>
<evidence type="ECO:0000313" key="8">
    <source>
        <dbReference type="EMBL" id="MBF0934885.1"/>
    </source>
</evidence>
<dbReference type="EMBL" id="JABZFV010000083">
    <property type="protein sequence ID" value="MBF0934885.1"/>
    <property type="molecule type" value="Genomic_DNA"/>
</dbReference>
<feature type="transmembrane region" description="Helical" evidence="5">
    <location>
        <begin position="203"/>
        <end position="222"/>
    </location>
</feature>
<feature type="transmembrane region" description="Helical" evidence="5">
    <location>
        <begin position="130"/>
        <end position="154"/>
    </location>
</feature>
<protein>
    <submittedName>
        <fullName evidence="8">LicD family protein</fullName>
    </submittedName>
</protein>
<comment type="caution">
    <text evidence="8">The sequence shown here is derived from an EMBL/GenBank/DDBJ whole genome shotgun (WGS) entry which is preliminary data.</text>
</comment>
<comment type="subcellular location">
    <subcellularLocation>
        <location evidence="1">Membrane</location>
        <topology evidence="1">Multi-pass membrane protein</topology>
    </subcellularLocation>
</comment>
<proteinExistence type="predicted"/>
<evidence type="ECO:0000256" key="4">
    <source>
        <dbReference type="ARBA" id="ARBA00023136"/>
    </source>
</evidence>
<feature type="transmembrane region" description="Helical" evidence="5">
    <location>
        <begin position="228"/>
        <end position="247"/>
    </location>
</feature>
<evidence type="ECO:0000256" key="2">
    <source>
        <dbReference type="ARBA" id="ARBA00022692"/>
    </source>
</evidence>
<evidence type="ECO:0000313" key="9">
    <source>
        <dbReference type="Proteomes" id="UP000757900"/>
    </source>
</evidence>
<dbReference type="AlphaFoldDB" id="A0A929MRD5"/>
<dbReference type="InterPro" id="IPR051533">
    <property type="entry name" value="WaaL-like"/>
</dbReference>
<feature type="transmembrane region" description="Helical" evidence="5">
    <location>
        <begin position="372"/>
        <end position="391"/>
    </location>
</feature>
<feature type="transmembrane region" description="Helical" evidence="5">
    <location>
        <begin position="12"/>
        <end position="36"/>
    </location>
</feature>
<dbReference type="InterPro" id="IPR007016">
    <property type="entry name" value="O-antigen_ligase-rel_domated"/>
</dbReference>
<dbReference type="Proteomes" id="UP000757900">
    <property type="component" value="Unassembled WGS sequence"/>
</dbReference>
<feature type="transmembrane region" description="Helical" evidence="5">
    <location>
        <begin position="100"/>
        <end position="118"/>
    </location>
</feature>
<feature type="transmembrane region" description="Helical" evidence="5">
    <location>
        <begin position="72"/>
        <end position="94"/>
    </location>
</feature>
<gene>
    <name evidence="8" type="ORF">HXK00_04470</name>
</gene>
<dbReference type="RefSeq" id="WP_314942883.1">
    <property type="nucleotide sequence ID" value="NZ_CAUTAT010000002.1"/>
</dbReference>
<sequence length="725" mass="83032">MIRLDWIEKHYYQINTCFLLALIMYCMAGLIVPLQFLSAHPLVYGTITLIGCLLGLYNLLSKKVHLKLSLLPWLVAFFLLNIVTSLLVVNFGYMANFKNMVIFFLYFFAIYPIFINLGQGQAKRLLNNMFWLVVIVNTIGDLISIGQFVALIGYHVSDYKGLIIRQGFIESRLFGILASPNYLAIISLLVVLFLLSQWRKSQLTWMKVAIVSSIVINFVYIVLSGSRTALLCLLAATLIYSMVNISGWQLKKRFLTICVVFAAIGIGVYSVDTVGEFYLQQSGGIHILNDEASVTGNQKVTTGEGTLKRSDTEETNISNNRFDIWKSTLALVPYRPVLGFSSGNWHSVAKSYDANSYVVKQHYLTHNGYIEVLFYNGILGFITLGFFILASTKRLLAKWWALNKKGVSRQDLDMILAMMAVIFTSNLFLSSTLYGISFLGVILFAILGYYEAVIAKDYAGYRQLNDQEVRQVELEIMDYIHAICQREQIQYSLAYGTLLGAVRHQGFIPWDDDMDIALVRSEYERLYQAIKADRHPVYQVTGFQDAWHYPFPFYRVVDKRTFYENNTLAWPSKLGICVDVFPFDHAKGDQAKMDRLDQLRQLSAYSWNGIRNEEGGLGNLIRYAVNFFFRLLPPRIWNQKMDQLAQKGSDSNRLDYLMEKKRSDTSFTKAAHNQVQEAVFENRRYQILSDYDQVLTAIYGADYMQLPAEEDRVQHAPFTAYREEA</sequence>
<evidence type="ECO:0000256" key="5">
    <source>
        <dbReference type="SAM" id="Phobius"/>
    </source>
</evidence>